<keyword evidence="1" id="KW-0812">Transmembrane</keyword>
<proteinExistence type="predicted"/>
<accession>A0AAV7KZC8</accession>
<reference evidence="2" key="1">
    <citation type="journal article" date="2022" name="bioRxiv">
        <title>Sequencing and chromosome-scale assembly of the giantPleurodeles waltlgenome.</title>
        <authorList>
            <person name="Brown T."/>
            <person name="Elewa A."/>
            <person name="Iarovenko S."/>
            <person name="Subramanian E."/>
            <person name="Araus A.J."/>
            <person name="Petzold A."/>
            <person name="Susuki M."/>
            <person name="Suzuki K.-i.T."/>
            <person name="Hayashi T."/>
            <person name="Toyoda A."/>
            <person name="Oliveira C."/>
            <person name="Osipova E."/>
            <person name="Leigh N.D."/>
            <person name="Simon A."/>
            <person name="Yun M.H."/>
        </authorList>
    </citation>
    <scope>NUCLEOTIDE SEQUENCE</scope>
    <source>
        <strain evidence="2">20211129_DDA</strain>
        <tissue evidence="2">Liver</tissue>
    </source>
</reference>
<dbReference type="Proteomes" id="UP001066276">
    <property type="component" value="Chromosome 12"/>
</dbReference>
<gene>
    <name evidence="2" type="ORF">NDU88_002581</name>
</gene>
<feature type="transmembrane region" description="Helical" evidence="1">
    <location>
        <begin position="117"/>
        <end position="136"/>
    </location>
</feature>
<sequence>MRPTEGLGTGWLTEVFTPRYAPQRYFYKKKITTEKCGSRVSERLTLEEAAEKFRPATWTQAAWEFQRGRHTTARISFGSIEGRARKSGVADWRTPVTLKAKPLRGLFVHAIDPRKEGIWVLLGVLLLLRSFAIYLSPGLRRALTRRGLFPLTLCPPIKEIGELASALWRTTKK</sequence>
<evidence type="ECO:0000313" key="3">
    <source>
        <dbReference type="Proteomes" id="UP001066276"/>
    </source>
</evidence>
<protein>
    <submittedName>
        <fullName evidence="2">Uncharacterized protein</fullName>
    </submittedName>
</protein>
<evidence type="ECO:0000256" key="1">
    <source>
        <dbReference type="SAM" id="Phobius"/>
    </source>
</evidence>
<dbReference type="EMBL" id="JANPWB010000016">
    <property type="protein sequence ID" value="KAJ1082413.1"/>
    <property type="molecule type" value="Genomic_DNA"/>
</dbReference>
<organism evidence="2 3">
    <name type="scientific">Pleurodeles waltl</name>
    <name type="common">Iberian ribbed newt</name>
    <dbReference type="NCBI Taxonomy" id="8319"/>
    <lineage>
        <taxon>Eukaryota</taxon>
        <taxon>Metazoa</taxon>
        <taxon>Chordata</taxon>
        <taxon>Craniata</taxon>
        <taxon>Vertebrata</taxon>
        <taxon>Euteleostomi</taxon>
        <taxon>Amphibia</taxon>
        <taxon>Batrachia</taxon>
        <taxon>Caudata</taxon>
        <taxon>Salamandroidea</taxon>
        <taxon>Salamandridae</taxon>
        <taxon>Pleurodelinae</taxon>
        <taxon>Pleurodeles</taxon>
    </lineage>
</organism>
<name>A0AAV7KZC8_PLEWA</name>
<keyword evidence="3" id="KW-1185">Reference proteome</keyword>
<dbReference type="AlphaFoldDB" id="A0AAV7KZC8"/>
<evidence type="ECO:0000313" key="2">
    <source>
        <dbReference type="EMBL" id="KAJ1082413.1"/>
    </source>
</evidence>
<comment type="caution">
    <text evidence="2">The sequence shown here is derived from an EMBL/GenBank/DDBJ whole genome shotgun (WGS) entry which is preliminary data.</text>
</comment>
<keyword evidence="1" id="KW-0472">Membrane</keyword>
<keyword evidence="1" id="KW-1133">Transmembrane helix</keyword>